<dbReference type="RefSeq" id="WP_311601556.1">
    <property type="nucleotide sequence ID" value="NZ_JAVREM010000038.1"/>
</dbReference>
<dbReference type="InterPro" id="IPR025337">
    <property type="entry name" value="Questin_oxidase-like"/>
</dbReference>
<protein>
    <submittedName>
        <fullName evidence="2">Questin oxidase family protein</fullName>
    </submittedName>
</protein>
<organism evidence="2 3">
    <name type="scientific">Streptomyces millisiae</name>
    <dbReference type="NCBI Taxonomy" id="3075542"/>
    <lineage>
        <taxon>Bacteria</taxon>
        <taxon>Bacillati</taxon>
        <taxon>Actinomycetota</taxon>
        <taxon>Actinomycetes</taxon>
        <taxon>Kitasatosporales</taxon>
        <taxon>Streptomycetaceae</taxon>
        <taxon>Streptomyces</taxon>
    </lineage>
</organism>
<accession>A0ABU2LUS7</accession>
<evidence type="ECO:0000256" key="1">
    <source>
        <dbReference type="ARBA" id="ARBA00023002"/>
    </source>
</evidence>
<keyword evidence="3" id="KW-1185">Reference proteome</keyword>
<sequence>MDTNAAGTLDEALTRLHATGPEFEGWLTNHAPMAVEALARHGQEHRVHRWVDAYRSRLEDRPAGHGRITSDNWREALGDPRYLTDWAEYFGVLLAERPWRAVLAEWWPRLLPGITAAATHPVIRVGHAVRVLLGEGETGPRLAELAHALGYWAARHQRLPAGIEALPAPGPAEEALRAVEAVDDQSGGINARLGRLRRLPAWTAGTPADDPAAARERLRRLVRGATDFYATHGHGEPVMLVHAATAPNAVLRTLPALPAELWPASLDAAWAASSGVVAAYRPAAGAPVGRAPALTPEELFERAARHGDAHAIKLVDTALDVAAGHPDDTLALRAGARSLELIDPVD</sequence>
<evidence type="ECO:0000313" key="3">
    <source>
        <dbReference type="Proteomes" id="UP001183420"/>
    </source>
</evidence>
<dbReference type="Pfam" id="PF14027">
    <property type="entry name" value="Questin_oxidase"/>
    <property type="match status" value="1"/>
</dbReference>
<proteinExistence type="predicted"/>
<evidence type="ECO:0000313" key="2">
    <source>
        <dbReference type="EMBL" id="MDT0321347.1"/>
    </source>
</evidence>
<dbReference type="EMBL" id="JAVREM010000038">
    <property type="protein sequence ID" value="MDT0321347.1"/>
    <property type="molecule type" value="Genomic_DNA"/>
</dbReference>
<name>A0ABU2LUS7_9ACTN</name>
<gene>
    <name evidence="2" type="ORF">RNC47_23755</name>
</gene>
<reference evidence="3" key="1">
    <citation type="submission" date="2023-07" db="EMBL/GenBank/DDBJ databases">
        <title>30 novel species of actinomycetes from the DSMZ collection.</title>
        <authorList>
            <person name="Nouioui I."/>
        </authorList>
    </citation>
    <scope>NUCLEOTIDE SEQUENCE [LARGE SCALE GENOMIC DNA]</scope>
    <source>
        <strain evidence="3">DSM 44918</strain>
    </source>
</reference>
<dbReference type="Proteomes" id="UP001183420">
    <property type="component" value="Unassembled WGS sequence"/>
</dbReference>
<keyword evidence="1" id="KW-0560">Oxidoreductase</keyword>
<comment type="caution">
    <text evidence="2">The sequence shown here is derived from an EMBL/GenBank/DDBJ whole genome shotgun (WGS) entry which is preliminary data.</text>
</comment>